<reference evidence="3" key="1">
    <citation type="submission" date="2023-06" db="EMBL/GenBank/DDBJ databases">
        <title>Genome-scale phylogeny and comparative genomics of the fungal order Sordariales.</title>
        <authorList>
            <consortium name="Lawrence Berkeley National Laboratory"/>
            <person name="Hensen N."/>
            <person name="Bonometti L."/>
            <person name="Westerberg I."/>
            <person name="Brannstrom I.O."/>
            <person name="Guillou S."/>
            <person name="Cros-Aarteil S."/>
            <person name="Calhoun S."/>
            <person name="Haridas S."/>
            <person name="Kuo A."/>
            <person name="Mondo S."/>
            <person name="Pangilinan J."/>
            <person name="Riley R."/>
            <person name="Labutti K."/>
            <person name="Andreopoulos B."/>
            <person name="Lipzen A."/>
            <person name="Chen C."/>
            <person name="Yanf M."/>
            <person name="Daum C."/>
            <person name="Ng V."/>
            <person name="Clum A."/>
            <person name="Steindorff A."/>
            <person name="Ohm R."/>
            <person name="Martin F."/>
            <person name="Silar P."/>
            <person name="Natvig D."/>
            <person name="Lalanne C."/>
            <person name="Gautier V."/>
            <person name="Ament-Velasquez S.L."/>
            <person name="Kruys A."/>
            <person name="Hutchinson M.I."/>
            <person name="Powell A.J."/>
            <person name="Barry K."/>
            <person name="Miller A.N."/>
            <person name="Grigoriev I.V."/>
            <person name="Debuchy R."/>
            <person name="Gladieux P."/>
            <person name="Thoren M.H."/>
            <person name="Johannesson H."/>
        </authorList>
    </citation>
    <scope>NUCLEOTIDE SEQUENCE</scope>
    <source>
        <strain evidence="3">SMH2532-1</strain>
    </source>
</reference>
<dbReference type="Proteomes" id="UP001174936">
    <property type="component" value="Unassembled WGS sequence"/>
</dbReference>
<dbReference type="CDD" id="cd04301">
    <property type="entry name" value="NAT_SF"/>
    <property type="match status" value="1"/>
</dbReference>
<proteinExistence type="predicted"/>
<dbReference type="Pfam" id="PF13508">
    <property type="entry name" value="Acetyltransf_7"/>
    <property type="match status" value="1"/>
</dbReference>
<dbReference type="InterPro" id="IPR016181">
    <property type="entry name" value="Acyl_CoA_acyltransferase"/>
</dbReference>
<accession>A0AA40CSF5</accession>
<comment type="caution">
    <text evidence="3">The sequence shown here is derived from an EMBL/GenBank/DDBJ whole genome shotgun (WGS) entry which is preliminary data.</text>
</comment>
<sequence length="231" mass="25376">MESPDKATTPIPPALLAATPQQPHLHSPPPEEEQPPTSAPIPPQPAVKIAVPDVSLADDDTAVARIVSLVNVVYTTTEEGLFAPTYRRTHDAEVRGWLRAGEMAVAWTEEESQPTAATIMGCIRFFALTKEVGDFGVLACDPAYRGTGTGRRLVGFAEGECARRGMGRMQCELLVSREFEHPFKARLQAWYERMGYVVVRRAEFGGEHPALARHLVTRAELRVFEKGLSVV</sequence>
<feature type="compositionally biased region" description="Low complexity" evidence="1">
    <location>
        <begin position="14"/>
        <end position="25"/>
    </location>
</feature>
<name>A0AA40CSF5_9PEZI</name>
<dbReference type="GO" id="GO:0016747">
    <property type="term" value="F:acyltransferase activity, transferring groups other than amino-acyl groups"/>
    <property type="evidence" value="ECO:0007669"/>
    <property type="project" value="InterPro"/>
</dbReference>
<keyword evidence="4" id="KW-1185">Reference proteome</keyword>
<dbReference type="EMBL" id="JAULSV010000003">
    <property type="protein sequence ID" value="KAK0648982.1"/>
    <property type="molecule type" value="Genomic_DNA"/>
</dbReference>
<evidence type="ECO:0000259" key="2">
    <source>
        <dbReference type="PROSITE" id="PS51186"/>
    </source>
</evidence>
<organism evidence="3 4">
    <name type="scientific">Cercophora newfieldiana</name>
    <dbReference type="NCBI Taxonomy" id="92897"/>
    <lineage>
        <taxon>Eukaryota</taxon>
        <taxon>Fungi</taxon>
        <taxon>Dikarya</taxon>
        <taxon>Ascomycota</taxon>
        <taxon>Pezizomycotina</taxon>
        <taxon>Sordariomycetes</taxon>
        <taxon>Sordariomycetidae</taxon>
        <taxon>Sordariales</taxon>
        <taxon>Lasiosphaeriaceae</taxon>
        <taxon>Cercophora</taxon>
    </lineage>
</organism>
<dbReference type="Gene3D" id="3.40.630.30">
    <property type="match status" value="1"/>
</dbReference>
<gene>
    <name evidence="3" type="ORF">B0T16DRAFT_124439</name>
</gene>
<evidence type="ECO:0000256" key="1">
    <source>
        <dbReference type="SAM" id="MobiDB-lite"/>
    </source>
</evidence>
<evidence type="ECO:0000313" key="3">
    <source>
        <dbReference type="EMBL" id="KAK0648982.1"/>
    </source>
</evidence>
<feature type="region of interest" description="Disordered" evidence="1">
    <location>
        <begin position="1"/>
        <end position="45"/>
    </location>
</feature>
<dbReference type="InterPro" id="IPR000182">
    <property type="entry name" value="GNAT_dom"/>
</dbReference>
<dbReference type="SUPFAM" id="SSF55729">
    <property type="entry name" value="Acyl-CoA N-acyltransferases (Nat)"/>
    <property type="match status" value="1"/>
</dbReference>
<feature type="domain" description="N-acetyltransferase" evidence="2">
    <location>
        <begin position="65"/>
        <end position="222"/>
    </location>
</feature>
<dbReference type="AlphaFoldDB" id="A0AA40CSF5"/>
<protein>
    <recommendedName>
        <fullName evidence="2">N-acetyltransferase domain-containing protein</fullName>
    </recommendedName>
</protein>
<dbReference type="PROSITE" id="PS51186">
    <property type="entry name" value="GNAT"/>
    <property type="match status" value="1"/>
</dbReference>
<evidence type="ECO:0000313" key="4">
    <source>
        <dbReference type="Proteomes" id="UP001174936"/>
    </source>
</evidence>